<feature type="transmembrane region" description="Helical" evidence="7">
    <location>
        <begin position="45"/>
        <end position="66"/>
    </location>
</feature>
<evidence type="ECO:0000313" key="11">
    <source>
        <dbReference type="Proteomes" id="UP000620266"/>
    </source>
</evidence>
<organism evidence="10 11">
    <name type="scientific">Oxalicibacterium flavum</name>
    <dbReference type="NCBI Taxonomy" id="179467"/>
    <lineage>
        <taxon>Bacteria</taxon>
        <taxon>Pseudomonadati</taxon>
        <taxon>Pseudomonadota</taxon>
        <taxon>Betaproteobacteria</taxon>
        <taxon>Burkholderiales</taxon>
        <taxon>Oxalobacteraceae</taxon>
        <taxon>Oxalicibacterium</taxon>
    </lineage>
</organism>
<dbReference type="SUPFAM" id="SSF161098">
    <property type="entry name" value="MetI-like"/>
    <property type="match status" value="1"/>
</dbReference>
<protein>
    <submittedName>
        <fullName evidence="10">ABC transporter permease</fullName>
    </submittedName>
</protein>
<evidence type="ECO:0000256" key="4">
    <source>
        <dbReference type="ARBA" id="ARBA00022692"/>
    </source>
</evidence>
<dbReference type="PANTHER" id="PTHR30151:SF39">
    <property type="entry name" value="ABC TRANSPORTER PERMEASE PROTEIN"/>
    <property type="match status" value="1"/>
</dbReference>
<evidence type="ECO:0000256" key="7">
    <source>
        <dbReference type="RuleBase" id="RU363032"/>
    </source>
</evidence>
<evidence type="ECO:0000256" key="1">
    <source>
        <dbReference type="ARBA" id="ARBA00004651"/>
    </source>
</evidence>
<dbReference type="EMBL" id="BMCG01000001">
    <property type="protein sequence ID" value="GGB96523.1"/>
    <property type="molecule type" value="Genomic_DNA"/>
</dbReference>
<keyword evidence="3" id="KW-1003">Cell membrane</keyword>
<reference evidence="10" key="1">
    <citation type="journal article" date="2014" name="Int. J. Syst. Evol. Microbiol.">
        <title>Complete genome sequence of Corynebacterium casei LMG S-19264T (=DSM 44701T), isolated from a smear-ripened cheese.</title>
        <authorList>
            <consortium name="US DOE Joint Genome Institute (JGI-PGF)"/>
            <person name="Walter F."/>
            <person name="Albersmeier A."/>
            <person name="Kalinowski J."/>
            <person name="Ruckert C."/>
        </authorList>
    </citation>
    <scope>NUCLEOTIDE SEQUENCE</scope>
    <source>
        <strain evidence="10">CCM 7086</strain>
    </source>
</reference>
<evidence type="ECO:0000256" key="2">
    <source>
        <dbReference type="ARBA" id="ARBA00022448"/>
    </source>
</evidence>
<feature type="transmembrane region" description="Helical" evidence="7">
    <location>
        <begin position="102"/>
        <end position="122"/>
    </location>
</feature>
<sequence length="293" mass="31037">MTRSQSASLSPFADAHAAEPASRTPAVSAAAKPLPARAGRQRLGLLGWILPLAALGFVEVAARLGWIEARLLPPPSEIVQTLSALADQGLWSHVGASSARVLAGYGIGAALAVLFGLVVGLSRHAEAFFEPTFQALRAIPSLAWVPLLLLWFGIDETPKVILIAIGAFFPIYLGLVSGIRNVDRKLVELGEMYGLSALALARRIVLPAALPSLFTGLRNGLSLAWMFLVAAELIAATRGIGYLLTDGRETSRPDVVLAAILLLAVLGKLSDSLLKWLEVRKLAWSDSLATRAA</sequence>
<keyword evidence="6 7" id="KW-0472">Membrane</keyword>
<feature type="region of interest" description="Disordered" evidence="8">
    <location>
        <begin position="1"/>
        <end position="30"/>
    </location>
</feature>
<feature type="transmembrane region" description="Helical" evidence="7">
    <location>
        <begin position="222"/>
        <end position="244"/>
    </location>
</feature>
<dbReference type="Pfam" id="PF00528">
    <property type="entry name" value="BPD_transp_1"/>
    <property type="match status" value="1"/>
</dbReference>
<comment type="similarity">
    <text evidence="7">Belongs to the binding-protein-dependent transport system permease family.</text>
</comment>
<dbReference type="Proteomes" id="UP000620266">
    <property type="component" value="Unassembled WGS sequence"/>
</dbReference>
<dbReference type="FunFam" id="1.10.3720.10:FF:000003">
    <property type="entry name" value="Aliphatic sulfonate ABC transporter permease"/>
    <property type="match status" value="1"/>
</dbReference>
<dbReference type="Gene3D" id="1.10.3720.10">
    <property type="entry name" value="MetI-like"/>
    <property type="match status" value="1"/>
</dbReference>
<reference evidence="10" key="2">
    <citation type="submission" date="2020-09" db="EMBL/GenBank/DDBJ databases">
        <authorList>
            <person name="Sun Q."/>
            <person name="Sedlacek I."/>
        </authorList>
    </citation>
    <scope>NUCLEOTIDE SEQUENCE</scope>
    <source>
        <strain evidence="10">CCM 7086</strain>
    </source>
</reference>
<gene>
    <name evidence="10" type="ORF">GCM10007205_02250</name>
</gene>
<dbReference type="GO" id="GO:0042918">
    <property type="term" value="P:alkanesulfonate transmembrane transport"/>
    <property type="evidence" value="ECO:0007669"/>
    <property type="project" value="UniProtKB-ARBA"/>
</dbReference>
<feature type="transmembrane region" description="Helical" evidence="7">
    <location>
        <begin position="160"/>
        <end position="180"/>
    </location>
</feature>
<comment type="caution">
    <text evidence="10">The sequence shown here is derived from an EMBL/GenBank/DDBJ whole genome shotgun (WGS) entry which is preliminary data.</text>
</comment>
<dbReference type="GO" id="GO:0005886">
    <property type="term" value="C:plasma membrane"/>
    <property type="evidence" value="ECO:0007669"/>
    <property type="project" value="UniProtKB-SubCell"/>
</dbReference>
<keyword evidence="4 7" id="KW-0812">Transmembrane</keyword>
<evidence type="ECO:0000256" key="6">
    <source>
        <dbReference type="ARBA" id="ARBA00023136"/>
    </source>
</evidence>
<feature type="transmembrane region" description="Helical" evidence="7">
    <location>
        <begin position="256"/>
        <end position="277"/>
    </location>
</feature>
<evidence type="ECO:0000313" key="10">
    <source>
        <dbReference type="EMBL" id="GGB96523.1"/>
    </source>
</evidence>
<evidence type="ECO:0000256" key="5">
    <source>
        <dbReference type="ARBA" id="ARBA00022989"/>
    </source>
</evidence>
<proteinExistence type="inferred from homology"/>
<dbReference type="PANTHER" id="PTHR30151">
    <property type="entry name" value="ALKANE SULFONATE ABC TRANSPORTER-RELATED, MEMBRANE SUBUNIT"/>
    <property type="match status" value="1"/>
</dbReference>
<dbReference type="AlphaFoldDB" id="A0A8J2UKM8"/>
<evidence type="ECO:0000259" key="9">
    <source>
        <dbReference type="PROSITE" id="PS50928"/>
    </source>
</evidence>
<evidence type="ECO:0000256" key="3">
    <source>
        <dbReference type="ARBA" id="ARBA00022475"/>
    </source>
</evidence>
<dbReference type="CDD" id="cd06261">
    <property type="entry name" value="TM_PBP2"/>
    <property type="match status" value="1"/>
</dbReference>
<comment type="subcellular location">
    <subcellularLocation>
        <location evidence="1 7">Cell membrane</location>
        <topology evidence="1 7">Multi-pass membrane protein</topology>
    </subcellularLocation>
</comment>
<dbReference type="InterPro" id="IPR000515">
    <property type="entry name" value="MetI-like"/>
</dbReference>
<dbReference type="PROSITE" id="PS50928">
    <property type="entry name" value="ABC_TM1"/>
    <property type="match status" value="1"/>
</dbReference>
<evidence type="ECO:0000256" key="8">
    <source>
        <dbReference type="SAM" id="MobiDB-lite"/>
    </source>
</evidence>
<keyword evidence="2 7" id="KW-0813">Transport</keyword>
<dbReference type="GO" id="GO:0010438">
    <property type="term" value="P:cellular response to sulfur starvation"/>
    <property type="evidence" value="ECO:0007669"/>
    <property type="project" value="TreeGrafter"/>
</dbReference>
<dbReference type="InterPro" id="IPR035906">
    <property type="entry name" value="MetI-like_sf"/>
</dbReference>
<feature type="domain" description="ABC transmembrane type-1" evidence="9">
    <location>
        <begin position="94"/>
        <end position="274"/>
    </location>
</feature>
<accession>A0A8J2UKM8</accession>
<keyword evidence="11" id="KW-1185">Reference proteome</keyword>
<keyword evidence="5 7" id="KW-1133">Transmembrane helix</keyword>
<dbReference type="RefSeq" id="WP_188394331.1">
    <property type="nucleotide sequence ID" value="NZ_BMCG01000001.1"/>
</dbReference>
<feature type="transmembrane region" description="Helical" evidence="7">
    <location>
        <begin position="134"/>
        <end position="154"/>
    </location>
</feature>
<name>A0A8J2UKM8_9BURK</name>